<reference evidence="6 7" key="1">
    <citation type="journal article" date="2013" name="BMC Genomics">
        <title>The genome and transcriptome of the pine saprophyte Ophiostoma piceae, and a comparison with the bark beetle-associated pine pathogen Grosmannia clavigera.</title>
        <authorList>
            <person name="Haridas S."/>
            <person name="Wang Y."/>
            <person name="Lim L."/>
            <person name="Massoumi Alamouti S."/>
            <person name="Jackman S."/>
            <person name="Docking R."/>
            <person name="Robertson G."/>
            <person name="Birol I."/>
            <person name="Bohlmann J."/>
            <person name="Breuil C."/>
        </authorList>
    </citation>
    <scope>NUCLEOTIDE SEQUENCE [LARGE SCALE GENOMIC DNA]</scope>
    <source>
        <strain evidence="6 7">UAMH 11346</strain>
    </source>
</reference>
<keyword evidence="2 4" id="KW-0863">Zinc-finger</keyword>
<proteinExistence type="predicted"/>
<name>S3CNQ1_OPHP1</name>
<dbReference type="eggNOG" id="ENOG502QR5D">
    <property type="taxonomic scope" value="Eukaryota"/>
</dbReference>
<dbReference type="OMA" id="ECQVKGW"/>
<dbReference type="Pfam" id="PF01753">
    <property type="entry name" value="zf-MYND"/>
    <property type="match status" value="1"/>
</dbReference>
<dbReference type="Gene3D" id="6.10.140.2220">
    <property type="match status" value="1"/>
</dbReference>
<accession>S3CNQ1</accession>
<dbReference type="STRING" id="1262450.S3CNQ1"/>
<evidence type="ECO:0000256" key="1">
    <source>
        <dbReference type="ARBA" id="ARBA00022723"/>
    </source>
</evidence>
<dbReference type="EMBL" id="KE148149">
    <property type="protein sequence ID" value="EPE08168.1"/>
    <property type="molecule type" value="Genomic_DNA"/>
</dbReference>
<dbReference type="InterPro" id="IPR002893">
    <property type="entry name" value="Znf_MYND"/>
</dbReference>
<organism evidence="6 7">
    <name type="scientific">Ophiostoma piceae (strain UAMH 11346)</name>
    <name type="common">Sap stain fungus</name>
    <dbReference type="NCBI Taxonomy" id="1262450"/>
    <lineage>
        <taxon>Eukaryota</taxon>
        <taxon>Fungi</taxon>
        <taxon>Dikarya</taxon>
        <taxon>Ascomycota</taxon>
        <taxon>Pezizomycotina</taxon>
        <taxon>Sordariomycetes</taxon>
        <taxon>Sordariomycetidae</taxon>
        <taxon>Ophiostomatales</taxon>
        <taxon>Ophiostomataceae</taxon>
        <taxon>Ophiostoma</taxon>
    </lineage>
</organism>
<dbReference type="SUPFAM" id="SSF144232">
    <property type="entry name" value="HIT/MYND zinc finger-like"/>
    <property type="match status" value="1"/>
</dbReference>
<dbReference type="Proteomes" id="UP000016923">
    <property type="component" value="Unassembled WGS sequence"/>
</dbReference>
<feature type="domain" description="MYND-type" evidence="5">
    <location>
        <begin position="148"/>
        <end position="189"/>
    </location>
</feature>
<evidence type="ECO:0000256" key="2">
    <source>
        <dbReference type="ARBA" id="ARBA00022771"/>
    </source>
</evidence>
<evidence type="ECO:0000313" key="6">
    <source>
        <dbReference type="EMBL" id="EPE08168.1"/>
    </source>
</evidence>
<dbReference type="PROSITE" id="PS01360">
    <property type="entry name" value="ZF_MYND_1"/>
    <property type="match status" value="1"/>
</dbReference>
<dbReference type="AlphaFoldDB" id="S3CNQ1"/>
<dbReference type="HOGENOM" id="CLU_076139_0_0_1"/>
<keyword evidence="3" id="KW-0862">Zinc</keyword>
<evidence type="ECO:0000256" key="4">
    <source>
        <dbReference type="PROSITE-ProRule" id="PRU00134"/>
    </source>
</evidence>
<keyword evidence="7" id="KW-1185">Reference proteome</keyword>
<dbReference type="GO" id="GO:0008270">
    <property type="term" value="F:zinc ion binding"/>
    <property type="evidence" value="ECO:0007669"/>
    <property type="project" value="UniProtKB-KW"/>
</dbReference>
<protein>
    <submittedName>
        <fullName evidence="6">Zinc mynd-type domain containing protein</fullName>
    </submittedName>
</protein>
<dbReference type="VEuPathDB" id="FungiDB:F503_00951"/>
<sequence>MAIPDLNDRSLFPPFVELPEDLGEDGCWLLAQIKDDMTITKPTLVLTDRDGHPFALVFDGLGRDGLDLAKLGLKKGATAVVRNARQSVPVGTGDNGPETMTSKAAKRPFVRIAAGQAQTVHAVPAGLEQTLAAAGKLRTKLGAKTETCDACGSAGDGSKLLRCTGCSQAQYCNRACQTKGWSDGHKGECKAWRALTTIWA</sequence>
<keyword evidence="1" id="KW-0479">Metal-binding</keyword>
<evidence type="ECO:0000259" key="5">
    <source>
        <dbReference type="PROSITE" id="PS50865"/>
    </source>
</evidence>
<dbReference type="OrthoDB" id="5945798at2759"/>
<evidence type="ECO:0000313" key="7">
    <source>
        <dbReference type="Proteomes" id="UP000016923"/>
    </source>
</evidence>
<evidence type="ECO:0000256" key="3">
    <source>
        <dbReference type="ARBA" id="ARBA00022833"/>
    </source>
</evidence>
<dbReference type="PROSITE" id="PS50865">
    <property type="entry name" value="ZF_MYND_2"/>
    <property type="match status" value="1"/>
</dbReference>
<gene>
    <name evidence="6" type="ORF">F503_00951</name>
</gene>